<evidence type="ECO:0000313" key="3">
    <source>
        <dbReference type="Proteomes" id="UP001367508"/>
    </source>
</evidence>
<evidence type="ECO:0000313" key="2">
    <source>
        <dbReference type="EMBL" id="KAK7351525.1"/>
    </source>
</evidence>
<accession>A0AAN9MB28</accession>
<keyword evidence="1" id="KW-0472">Membrane</keyword>
<dbReference type="Proteomes" id="UP001367508">
    <property type="component" value="Unassembled WGS sequence"/>
</dbReference>
<feature type="transmembrane region" description="Helical" evidence="1">
    <location>
        <begin position="6"/>
        <end position="27"/>
    </location>
</feature>
<protein>
    <submittedName>
        <fullName evidence="2">Uncharacterized protein</fullName>
    </submittedName>
</protein>
<keyword evidence="3" id="KW-1185">Reference proteome</keyword>
<feature type="transmembrane region" description="Helical" evidence="1">
    <location>
        <begin position="48"/>
        <end position="64"/>
    </location>
</feature>
<sequence length="94" mass="11244">MDPDFVHMYLSLTAGLSTFSRSAFLLWNPGFDVFYPSNENLSFLKIKLICFYLFISLAIIFLFLNYYYNYFLTNIILIIRYYSPSLMFRKMITP</sequence>
<dbReference type="EMBL" id="JAYMYQ010000002">
    <property type="protein sequence ID" value="KAK7351525.1"/>
    <property type="molecule type" value="Genomic_DNA"/>
</dbReference>
<keyword evidence="1" id="KW-1133">Transmembrane helix</keyword>
<evidence type="ECO:0000256" key="1">
    <source>
        <dbReference type="SAM" id="Phobius"/>
    </source>
</evidence>
<organism evidence="2 3">
    <name type="scientific">Canavalia gladiata</name>
    <name type="common">Sword bean</name>
    <name type="synonym">Dolichos gladiatus</name>
    <dbReference type="NCBI Taxonomy" id="3824"/>
    <lineage>
        <taxon>Eukaryota</taxon>
        <taxon>Viridiplantae</taxon>
        <taxon>Streptophyta</taxon>
        <taxon>Embryophyta</taxon>
        <taxon>Tracheophyta</taxon>
        <taxon>Spermatophyta</taxon>
        <taxon>Magnoliopsida</taxon>
        <taxon>eudicotyledons</taxon>
        <taxon>Gunneridae</taxon>
        <taxon>Pentapetalae</taxon>
        <taxon>rosids</taxon>
        <taxon>fabids</taxon>
        <taxon>Fabales</taxon>
        <taxon>Fabaceae</taxon>
        <taxon>Papilionoideae</taxon>
        <taxon>50 kb inversion clade</taxon>
        <taxon>NPAAA clade</taxon>
        <taxon>indigoferoid/millettioid clade</taxon>
        <taxon>Phaseoleae</taxon>
        <taxon>Canavalia</taxon>
    </lineage>
</organism>
<gene>
    <name evidence="2" type="ORF">VNO77_11053</name>
</gene>
<keyword evidence="1" id="KW-0812">Transmembrane</keyword>
<comment type="caution">
    <text evidence="2">The sequence shown here is derived from an EMBL/GenBank/DDBJ whole genome shotgun (WGS) entry which is preliminary data.</text>
</comment>
<reference evidence="2 3" key="1">
    <citation type="submission" date="2024-01" db="EMBL/GenBank/DDBJ databases">
        <title>The genomes of 5 underutilized Papilionoideae crops provide insights into root nodulation and disease resistanc.</title>
        <authorList>
            <person name="Jiang F."/>
        </authorList>
    </citation>
    <scope>NUCLEOTIDE SEQUENCE [LARGE SCALE GENOMIC DNA]</scope>
    <source>
        <strain evidence="2">LVBAO_FW01</strain>
        <tissue evidence="2">Leaves</tissue>
    </source>
</reference>
<name>A0AAN9MB28_CANGL</name>
<dbReference type="AlphaFoldDB" id="A0AAN9MB28"/>
<proteinExistence type="predicted"/>